<organism evidence="9 10">
    <name type="scientific">Acer negundo</name>
    <name type="common">Box elder</name>
    <dbReference type="NCBI Taxonomy" id="4023"/>
    <lineage>
        <taxon>Eukaryota</taxon>
        <taxon>Viridiplantae</taxon>
        <taxon>Streptophyta</taxon>
        <taxon>Embryophyta</taxon>
        <taxon>Tracheophyta</taxon>
        <taxon>Spermatophyta</taxon>
        <taxon>Magnoliopsida</taxon>
        <taxon>eudicotyledons</taxon>
        <taxon>Gunneridae</taxon>
        <taxon>Pentapetalae</taxon>
        <taxon>rosids</taxon>
        <taxon>malvids</taxon>
        <taxon>Sapindales</taxon>
        <taxon>Sapindaceae</taxon>
        <taxon>Hippocastanoideae</taxon>
        <taxon>Acereae</taxon>
        <taxon>Acer</taxon>
    </lineage>
</organism>
<reference evidence="9" key="2">
    <citation type="submission" date="2023-02" db="EMBL/GenBank/DDBJ databases">
        <authorList>
            <person name="Swenson N.G."/>
            <person name="Wegrzyn J.L."/>
            <person name="Mcevoy S.L."/>
        </authorList>
    </citation>
    <scope>NUCLEOTIDE SEQUENCE</scope>
    <source>
        <strain evidence="9">91603</strain>
        <tissue evidence="9">Leaf</tissue>
    </source>
</reference>
<name>A0AAD5ILB8_ACENE</name>
<dbReference type="GO" id="GO:0016020">
    <property type="term" value="C:membrane"/>
    <property type="evidence" value="ECO:0007669"/>
    <property type="project" value="UniProtKB-SubCell"/>
</dbReference>
<dbReference type="EMBL" id="JAJSOW010000104">
    <property type="protein sequence ID" value="KAI9169344.1"/>
    <property type="molecule type" value="Genomic_DNA"/>
</dbReference>
<dbReference type="PANTHER" id="PTHR11910">
    <property type="entry name" value="ATP SYNTHASE DELTA CHAIN"/>
    <property type="match status" value="1"/>
</dbReference>
<gene>
    <name evidence="9" type="ORF">LWI28_010984</name>
</gene>
<dbReference type="GO" id="GO:0046933">
    <property type="term" value="F:proton-transporting ATP synthase activity, rotational mechanism"/>
    <property type="evidence" value="ECO:0007669"/>
    <property type="project" value="InterPro"/>
</dbReference>
<evidence type="ECO:0000256" key="3">
    <source>
        <dbReference type="ARBA" id="ARBA00011648"/>
    </source>
</evidence>
<evidence type="ECO:0000256" key="7">
    <source>
        <dbReference type="ARBA" id="ARBA00023136"/>
    </source>
</evidence>
<keyword evidence="4" id="KW-0813">Transport</keyword>
<dbReference type="AlphaFoldDB" id="A0AAD5ILB8"/>
<dbReference type="PRINTS" id="PR00125">
    <property type="entry name" value="ATPASEDELTA"/>
</dbReference>
<evidence type="ECO:0000256" key="6">
    <source>
        <dbReference type="ARBA" id="ARBA00023065"/>
    </source>
</evidence>
<keyword evidence="10" id="KW-1185">Reference proteome</keyword>
<accession>A0AAD5ILB8</accession>
<keyword evidence="7" id="KW-0472">Membrane</keyword>
<evidence type="ECO:0000256" key="5">
    <source>
        <dbReference type="ARBA" id="ARBA00022781"/>
    </source>
</evidence>
<evidence type="ECO:0000256" key="8">
    <source>
        <dbReference type="ARBA" id="ARBA00023310"/>
    </source>
</evidence>
<proteinExistence type="inferred from homology"/>
<dbReference type="Pfam" id="PF00213">
    <property type="entry name" value="OSCP"/>
    <property type="match status" value="1"/>
</dbReference>
<evidence type="ECO:0000313" key="10">
    <source>
        <dbReference type="Proteomes" id="UP001064489"/>
    </source>
</evidence>
<evidence type="ECO:0000256" key="4">
    <source>
        <dbReference type="ARBA" id="ARBA00022448"/>
    </source>
</evidence>
<dbReference type="Proteomes" id="UP001064489">
    <property type="component" value="Chromosome 7"/>
</dbReference>
<evidence type="ECO:0000256" key="1">
    <source>
        <dbReference type="ARBA" id="ARBA00004370"/>
    </source>
</evidence>
<comment type="subunit">
    <text evidence="3">F-type ATPases have 2 components, CF(1) - the catalytic core - and CF(0) - the membrane proton channel. CF(1) has five subunits: alpha(3), beta(3), gamma(1), delta(1), epsilon(1). CF(0) has three main subunits: a, b and c.</text>
</comment>
<evidence type="ECO:0008006" key="11">
    <source>
        <dbReference type="Google" id="ProtNLM"/>
    </source>
</evidence>
<evidence type="ECO:0000256" key="2">
    <source>
        <dbReference type="ARBA" id="ARBA00007046"/>
    </source>
</evidence>
<dbReference type="PROSITE" id="PS00389">
    <property type="entry name" value="ATPASE_DELTA"/>
    <property type="match status" value="1"/>
</dbReference>
<comment type="caution">
    <text evidence="9">The sequence shown here is derived from an EMBL/GenBank/DDBJ whole genome shotgun (WGS) entry which is preliminary data.</text>
</comment>
<protein>
    <recommendedName>
        <fullName evidence="11">ATP synthase subunit delta, chloroplastic</fullName>
    </recommendedName>
</protein>
<dbReference type="InterPro" id="IPR000711">
    <property type="entry name" value="ATPase_OSCP/dsu"/>
</dbReference>
<comment type="subcellular location">
    <subcellularLocation>
        <location evidence="1">Membrane</location>
    </subcellularLocation>
</comment>
<reference evidence="9" key="1">
    <citation type="journal article" date="2022" name="Plant J.">
        <title>Strategies of tolerance reflected in two North American maple genomes.</title>
        <authorList>
            <person name="McEvoy S.L."/>
            <person name="Sezen U.U."/>
            <person name="Trouern-Trend A."/>
            <person name="McMahon S.M."/>
            <person name="Schaberg P.G."/>
            <person name="Yang J."/>
            <person name="Wegrzyn J.L."/>
            <person name="Swenson N.G."/>
        </authorList>
    </citation>
    <scope>NUCLEOTIDE SEQUENCE</scope>
    <source>
        <strain evidence="9">91603</strain>
    </source>
</reference>
<sequence length="164" mass="18510">MCSVALHFKEEDKNDKQVFDFFTNLIIGAEEKREVLDNIYKSSVLPTHTSNFFNILVEAKRVDAIKDIVKEFEKVYNEITDTELVLVGSVVKLESEHFTQIVKQVQKLTGVKNVRIKMEIDTSLIAGFTIQYGNGGSKLIDMSVKKQLEEIAAEVDLGDIQLAV</sequence>
<dbReference type="Gene3D" id="1.10.520.20">
    <property type="entry name" value="N-terminal domain of the delta subunit of the F1F0-ATP synthase"/>
    <property type="match status" value="1"/>
</dbReference>
<dbReference type="HAMAP" id="MF_01416">
    <property type="entry name" value="ATP_synth_delta_bact"/>
    <property type="match status" value="1"/>
</dbReference>
<keyword evidence="5" id="KW-0375">Hydrogen ion transport</keyword>
<dbReference type="InterPro" id="IPR026015">
    <property type="entry name" value="ATP_synth_OSCP/delta_N_sf"/>
</dbReference>
<dbReference type="InterPro" id="IPR020781">
    <property type="entry name" value="ATPase_OSCP/d_CS"/>
</dbReference>
<dbReference type="SUPFAM" id="SSF47928">
    <property type="entry name" value="N-terminal domain of the delta subunit of the F1F0-ATP synthase"/>
    <property type="match status" value="1"/>
</dbReference>
<dbReference type="NCBIfam" id="TIGR01145">
    <property type="entry name" value="ATP_synt_delta"/>
    <property type="match status" value="1"/>
</dbReference>
<keyword evidence="6" id="KW-0406">Ion transport</keyword>
<comment type="similarity">
    <text evidence="2">Belongs to the ATPase delta chain family.</text>
</comment>
<evidence type="ECO:0000313" key="9">
    <source>
        <dbReference type="EMBL" id="KAI9169344.1"/>
    </source>
</evidence>
<keyword evidence="8" id="KW-0066">ATP synthesis</keyword>